<evidence type="ECO:0000256" key="3">
    <source>
        <dbReference type="SAM" id="MobiDB-lite"/>
    </source>
</evidence>
<feature type="chain" id="PRO_5045835297" evidence="4">
    <location>
        <begin position="27"/>
        <end position="1030"/>
    </location>
</feature>
<dbReference type="Gene3D" id="3.80.10.10">
    <property type="entry name" value="Ribonuclease Inhibitor"/>
    <property type="match status" value="3"/>
</dbReference>
<comment type="caution">
    <text evidence="6">The sequence shown here is derived from an EMBL/GenBank/DDBJ whole genome shotgun (WGS) entry which is preliminary data.</text>
</comment>
<dbReference type="EMBL" id="JAFREM010000019">
    <property type="protein sequence ID" value="MBO1307127.1"/>
    <property type="molecule type" value="Genomic_DNA"/>
</dbReference>
<evidence type="ECO:0000313" key="7">
    <source>
        <dbReference type="Proteomes" id="UP000664601"/>
    </source>
</evidence>
<feature type="region of interest" description="Disordered" evidence="3">
    <location>
        <begin position="946"/>
        <end position="965"/>
    </location>
</feature>
<organism evidence="6 7">
    <name type="scientific">Candidatus Enterococcus moelleringii</name>
    <dbReference type="NCBI Taxonomy" id="2815325"/>
    <lineage>
        <taxon>Bacteria</taxon>
        <taxon>Bacillati</taxon>
        <taxon>Bacillota</taxon>
        <taxon>Bacilli</taxon>
        <taxon>Lactobacillales</taxon>
        <taxon>Enterococcaceae</taxon>
        <taxon>Enterococcus</taxon>
    </lineage>
</organism>
<evidence type="ECO:0000256" key="4">
    <source>
        <dbReference type="SAM" id="SignalP"/>
    </source>
</evidence>
<keyword evidence="1" id="KW-0433">Leucine-rich repeat</keyword>
<evidence type="ECO:0000256" key="2">
    <source>
        <dbReference type="ARBA" id="ARBA00022737"/>
    </source>
</evidence>
<evidence type="ECO:0000259" key="5">
    <source>
        <dbReference type="Pfam" id="PF13731"/>
    </source>
</evidence>
<reference evidence="6 7" key="1">
    <citation type="submission" date="2021-03" db="EMBL/GenBank/DDBJ databases">
        <title>Enterococcal diversity collection.</title>
        <authorList>
            <person name="Gilmore M.S."/>
            <person name="Schwartzman J."/>
            <person name="Van Tyne D."/>
            <person name="Martin M."/>
            <person name="Earl A.M."/>
            <person name="Manson A.L."/>
            <person name="Straub T."/>
            <person name="Salamzade R."/>
            <person name="Saavedra J."/>
            <person name="Lebreton F."/>
            <person name="Prichula J."/>
            <person name="Schaufler K."/>
            <person name="Gaca A."/>
            <person name="Sgardioli B."/>
            <person name="Wagenaar J."/>
            <person name="Strong T."/>
        </authorList>
    </citation>
    <scope>NUCLEOTIDE SEQUENCE [LARGE SCALE GENOMIC DNA]</scope>
    <source>
        <strain evidence="6 7">669A</strain>
    </source>
</reference>
<sequence>MRKKLRMLVCVLLVSIPLFPTSPVIAETIQDVPVGETTIPSKVEDPLKEYQDNAQSQVSTDSSTSNISQDVPESTTGSVAPASDLENESDGLSIDSVAAIEEQSKITNQSIETMGGVMPMAGTVLTEGSLGDSTPYDIDKNLANALRTYYGAPTQITDDFMESLTNLSVPSRNLNSIKGIEYAKNLKKFDCSRNQIAEIDVSVLPELTELTCSSTLLSSLDLSENHKLTVLDCNDSQITNLYLSANSNLTSLKCRGNKIVNLDLSTSPKLEILDCYFNQITNLDLSANQNLTSLNCNRNQLSSLDLSSSPKLLSIDCSNNQISNLDLSANQDLTGLSCMGNQLSSLNLSSSPKLLSLSCSYNNLNNLDLSANQNLVTLTCGVNPFNNLDLSANVKLQKLDCSYSSQLSSLDLTANIELTDLNCDFSGQLSSLDVTGLTKLRILSARVCSSLTSLDVSTNTALRELYCQEGFKLSVLNVIGATELQILDCGNNKITSLDVHNMNKLVQLNCRGNNITNLNLSGAIALEQLTANGNQLSNLDVSTNINLSYLFCDNNLLPVLDISENTNLIWLNCSSNSLTSLDVSANTNLWVLECSYNHLKDITSANNLTKLDRLEAEHQLISIPVPPISDSGEAVVDILRTTAHQGLFASMVPGIVPTPTLSYDGDKILLSNVTYESLDNQEINFKYNGSQLVEGATSGTKKFDGKIKFFTVSVLDNELKPINNYKFNSGKEVEWQWYITNRTTKKAENVEAKLNLPSGLTIVPGSIKVWKNGALAPTINDLEITNTIGDLDHKDTIAITFKTTAIGDPDEWLEATGDLNWEDDTITSPYANQSKGAVQILDDEQTFTPKDYDNMAITSVPIYLNYGVKSQSNTAQTYSLEDIDYQTNTNVKTKGFYTRLRDDRPTSTGWKLTAKLSDFSNQEGIMPYSQGAKIRMQNLSMERVNDRDTPQETVDVSPTGPDVPAVNNTDVSLEVGQTETTLVTAQANQGMDTWQLRMPFDKISLNLPPNAGKKGRVYKAKLTWSLNDTP</sequence>
<feature type="signal peptide" evidence="4">
    <location>
        <begin position="1"/>
        <end position="26"/>
    </location>
</feature>
<dbReference type="Proteomes" id="UP000664601">
    <property type="component" value="Unassembled WGS sequence"/>
</dbReference>
<dbReference type="SUPFAM" id="SSF52058">
    <property type="entry name" value="L domain-like"/>
    <property type="match status" value="2"/>
</dbReference>
<dbReference type="PANTHER" id="PTHR47566">
    <property type="match status" value="1"/>
</dbReference>
<feature type="domain" description="WxL" evidence="5">
    <location>
        <begin position="847"/>
        <end position="1030"/>
    </location>
</feature>
<keyword evidence="2" id="KW-0677">Repeat</keyword>
<dbReference type="Pfam" id="PF13731">
    <property type="entry name" value="WxL"/>
    <property type="match status" value="1"/>
</dbReference>
<feature type="region of interest" description="Disordered" evidence="3">
    <location>
        <begin position="50"/>
        <end position="89"/>
    </location>
</feature>
<dbReference type="InterPro" id="IPR027994">
    <property type="entry name" value="WxL_dom"/>
</dbReference>
<keyword evidence="4" id="KW-0732">Signal</keyword>
<dbReference type="RefSeq" id="WP_207674055.1">
    <property type="nucleotide sequence ID" value="NZ_JAFREM010000019.1"/>
</dbReference>
<feature type="compositionally biased region" description="Polar residues" evidence="3">
    <location>
        <begin position="52"/>
        <end position="78"/>
    </location>
</feature>
<keyword evidence="7" id="KW-1185">Reference proteome</keyword>
<dbReference type="InterPro" id="IPR052574">
    <property type="entry name" value="CDIRP"/>
</dbReference>
<protein>
    <submittedName>
        <fullName evidence="6">WxL domain-containing protein</fullName>
    </submittedName>
</protein>
<evidence type="ECO:0000256" key="1">
    <source>
        <dbReference type="ARBA" id="ARBA00022614"/>
    </source>
</evidence>
<proteinExistence type="predicted"/>
<name>A0ABS3LBW7_9ENTE</name>
<dbReference type="InterPro" id="IPR032675">
    <property type="entry name" value="LRR_dom_sf"/>
</dbReference>
<evidence type="ECO:0000313" key="6">
    <source>
        <dbReference type="EMBL" id="MBO1307127.1"/>
    </source>
</evidence>
<accession>A0ABS3LBW7</accession>
<gene>
    <name evidence="6" type="ORF">JZO70_13200</name>
</gene>
<dbReference type="PANTHER" id="PTHR47566:SF1">
    <property type="entry name" value="PROTEIN NUD1"/>
    <property type="match status" value="1"/>
</dbReference>